<dbReference type="PANTHER" id="PTHR21646:SF24">
    <property type="entry name" value="UBIQUITIN CARBOXYL-TERMINAL HYDROLASE"/>
    <property type="match status" value="1"/>
</dbReference>
<evidence type="ECO:0000256" key="5">
    <source>
        <dbReference type="ARBA" id="ARBA00012759"/>
    </source>
</evidence>
<feature type="non-terminal residue" evidence="16">
    <location>
        <position position="1046"/>
    </location>
</feature>
<dbReference type="InterPro" id="IPR001078">
    <property type="entry name" value="2-oxoacid_DH_actylTfrase"/>
</dbReference>
<dbReference type="InterPro" id="IPR029346">
    <property type="entry name" value="USP_C"/>
</dbReference>
<dbReference type="FunFam" id="3.30.559.10:FF:000007">
    <property type="entry name" value="Dihydrolipoamide acetyltransferase component of pyruvate dehydrogenase complex"/>
    <property type="match status" value="1"/>
</dbReference>
<dbReference type="EMBL" id="JAVRJZ010000009">
    <property type="protein sequence ID" value="KAK2718379.1"/>
    <property type="molecule type" value="Genomic_DNA"/>
</dbReference>
<dbReference type="GO" id="GO:0016746">
    <property type="term" value="F:acyltransferase activity"/>
    <property type="evidence" value="ECO:0007669"/>
    <property type="project" value="UniProtKB-KW"/>
</dbReference>
<dbReference type="PROSITE" id="PS50235">
    <property type="entry name" value="USP_3"/>
    <property type="match status" value="1"/>
</dbReference>
<dbReference type="SMART" id="SM00695">
    <property type="entry name" value="DUSP"/>
    <property type="match status" value="1"/>
</dbReference>
<feature type="region of interest" description="Disordered" evidence="13">
    <location>
        <begin position="765"/>
        <end position="786"/>
    </location>
</feature>
<dbReference type="InterPro" id="IPR001394">
    <property type="entry name" value="Peptidase_C19_UCH"/>
</dbReference>
<dbReference type="PROSITE" id="PS00973">
    <property type="entry name" value="USP_2"/>
    <property type="match status" value="1"/>
</dbReference>
<evidence type="ECO:0000256" key="11">
    <source>
        <dbReference type="ARBA" id="ARBA00022823"/>
    </source>
</evidence>
<keyword evidence="7" id="KW-0808">Transferase</keyword>
<accession>A0AA88L4C4</accession>
<proteinExistence type="inferred from homology"/>
<dbReference type="CDD" id="cd02674">
    <property type="entry name" value="Peptidase_C19R"/>
    <property type="match status" value="1"/>
</dbReference>
<name>A0AA88L4C4_ARTSF</name>
<protein>
    <recommendedName>
        <fullName evidence="5">ubiquitinyl hydrolase 1</fullName>
        <ecNumber evidence="5">3.4.19.12</ecNumber>
    </recommendedName>
</protein>
<evidence type="ECO:0000256" key="6">
    <source>
        <dbReference type="ARBA" id="ARBA00022670"/>
    </source>
</evidence>
<comment type="similarity">
    <text evidence="4">Belongs to the peptidase C19 family.</text>
</comment>
<dbReference type="InterPro" id="IPR035927">
    <property type="entry name" value="DUSP-like_sf"/>
</dbReference>
<keyword evidence="8" id="KW-0833">Ubl conjugation pathway</keyword>
<evidence type="ECO:0000256" key="1">
    <source>
        <dbReference type="ARBA" id="ARBA00000707"/>
    </source>
</evidence>
<comment type="cofactor">
    <cofactor evidence="2">
        <name>(R)-lipoate</name>
        <dbReference type="ChEBI" id="CHEBI:83088"/>
    </cofactor>
</comment>
<comment type="caution">
    <text evidence="16">The sequence shown here is derived from an EMBL/GenBank/DDBJ whole genome shotgun (WGS) entry which is preliminary data.</text>
</comment>
<evidence type="ECO:0000256" key="9">
    <source>
        <dbReference type="ARBA" id="ARBA00022801"/>
    </source>
</evidence>
<keyword evidence="12" id="KW-0012">Acyltransferase</keyword>
<dbReference type="PANTHER" id="PTHR21646">
    <property type="entry name" value="UBIQUITIN CARBOXYL-TERMINAL HYDROLASE"/>
    <property type="match status" value="1"/>
</dbReference>
<dbReference type="AlphaFoldDB" id="A0AA88L4C4"/>
<dbReference type="Gene3D" id="3.10.20.90">
    <property type="entry name" value="Phosphatidylinositol 3-kinase Catalytic Subunit, Chain A, domain 1"/>
    <property type="match status" value="1"/>
</dbReference>
<dbReference type="EC" id="3.4.19.12" evidence="5"/>
<feature type="domain" description="USP" evidence="14">
    <location>
        <begin position="411"/>
        <end position="1013"/>
    </location>
</feature>
<evidence type="ECO:0000256" key="2">
    <source>
        <dbReference type="ARBA" id="ARBA00001938"/>
    </source>
</evidence>
<evidence type="ECO:0000259" key="15">
    <source>
        <dbReference type="PROSITE" id="PS51283"/>
    </source>
</evidence>
<dbReference type="Gene3D" id="3.30.559.10">
    <property type="entry name" value="Chloramphenicol acetyltransferase-like domain"/>
    <property type="match status" value="1"/>
</dbReference>
<dbReference type="InterPro" id="IPR023213">
    <property type="entry name" value="CAT-like_dom_sf"/>
</dbReference>
<keyword evidence="6" id="KW-0645">Protease</keyword>
<dbReference type="SUPFAM" id="SSF54001">
    <property type="entry name" value="Cysteine proteinases"/>
    <property type="match status" value="1"/>
</dbReference>
<evidence type="ECO:0000256" key="4">
    <source>
        <dbReference type="ARBA" id="ARBA00009085"/>
    </source>
</evidence>
<evidence type="ECO:0000313" key="16">
    <source>
        <dbReference type="EMBL" id="KAK2718378.1"/>
    </source>
</evidence>
<gene>
    <name evidence="16" type="ORF">QYM36_005627</name>
</gene>
<reference evidence="16" key="1">
    <citation type="submission" date="2023-07" db="EMBL/GenBank/DDBJ databases">
        <title>Chromosome-level genome assembly of Artemia franciscana.</title>
        <authorList>
            <person name="Jo E."/>
        </authorList>
    </citation>
    <scope>NUCLEOTIDE SEQUENCE</scope>
    <source>
        <tissue evidence="16">Whole body</tissue>
    </source>
</reference>
<dbReference type="Pfam" id="PF00198">
    <property type="entry name" value="2-oxoacid_dh"/>
    <property type="match status" value="1"/>
</dbReference>
<dbReference type="InterPro" id="IPR028889">
    <property type="entry name" value="USP"/>
</dbReference>
<keyword evidence="10" id="KW-0788">Thiol protease</keyword>
<sequence>AASLALRHYPLLNSSLDEPCENITYKAAHNIGLAMDTPNGLVVPNVKHVQALSVLDVAQELSRLIDAGLRGALKQSDLTGGTFTLSNIGSFGGTYAKPVILAPEVAIGALGTIQALPRFDNAGNIVKAHIMQVSWSADHRVIDGATMARFSNLWKSYLEKPSLLLYLVDRKWFDQWKKYVNLDGQDESDTQEIYNPGPLDNSSILGKSGNLKPKLSEKEDYEVVPESVWNYFNQTFGRMPKQEPISRQVIDVGKDKEWLQLEIYPIDVELEHINNKNKQLPVTREFSRNSTLADVLNGFRLIYTIKTTTPVKIFEKESNGKLREITESQSSTLNDLCLSSGTKLSIQTANPDGSFPRIDARLTSSSNSVIALPSSHAEKTTGLTSSQMASSRTYGINTDASGSKGYQPGLCGLSNLGNTCFMNSILQSLSNIPPLTLYFLEKRYLEEINEDNPLGNHGEIARAYADLIRTIWSGQHSSYSPRQFKIQVGRFAPQFSNYLQHDSQELLTFLLDGLHEDLNRIKEKPYIELKDSDDRDDEIVAQEAWENYRKRNDSIIVDLFHGLLKSTVICPKCSKVSVTFDPFCTLSLPLPAKKEKTVEVHLVKEGPSQRPIRHRFAVPKAGNVRDLLEVVSKQNGVPVNELVVTEVCNSKFIKVYGPEDSIFSMTDRDTIYVYQLPCKIDDPSYYKICVYNREKKSTYGLLSPFGLPFIMGIKKSEATVNRLYEGVVKKMQRYFKNLDPKDKLWEDMVLLESSYIKKEELIDESENINEPMETEDTSQPGSSQNGEVEEAVKYPFCINRINSIASAVIGPLPDNDKLIDFNEDSFYISCDWTPSIRNICYDAEEAEKTVDVPNSTKGAIKRSSMYLKECLELYTTVEKLGADDAWYCPQCKEHQQATKKFDIWSLPDVLVIQLKRFSYNRYSRDKLDIFVEFPLRDLEMNPYVVQKGYRQSIYDLVCVSNHYGGLGSGHYTAYAKNKDDKRWYSFDDSSVSPVSSEDQVITKAGYVLFYVRRDPDSSHFNRPGITDVVSSSKIESEDEENSMDQC</sequence>
<evidence type="ECO:0000256" key="7">
    <source>
        <dbReference type="ARBA" id="ARBA00022679"/>
    </source>
</evidence>
<dbReference type="PROSITE" id="PS51283">
    <property type="entry name" value="DUSP"/>
    <property type="match status" value="1"/>
</dbReference>
<dbReference type="Gene3D" id="3.90.70.10">
    <property type="entry name" value="Cysteine proteinases"/>
    <property type="match status" value="2"/>
</dbReference>
<dbReference type="SUPFAM" id="SSF52777">
    <property type="entry name" value="CoA-dependent acyltransferases"/>
    <property type="match status" value="1"/>
</dbReference>
<comment type="catalytic activity">
    <reaction evidence="1">
        <text>Thiol-dependent hydrolysis of ester, thioester, amide, peptide and isopeptide bonds formed by the C-terminal Gly of ubiquitin (a 76-residue protein attached to proteins as an intracellular targeting signal).</text>
        <dbReference type="EC" id="3.4.19.12"/>
    </reaction>
</comment>
<evidence type="ECO:0000256" key="13">
    <source>
        <dbReference type="SAM" id="MobiDB-lite"/>
    </source>
</evidence>
<dbReference type="Pfam" id="PF14533">
    <property type="entry name" value="USP7_C2"/>
    <property type="match status" value="1"/>
</dbReference>
<dbReference type="GO" id="GO:0016579">
    <property type="term" value="P:protein deubiquitination"/>
    <property type="evidence" value="ECO:0007669"/>
    <property type="project" value="InterPro"/>
</dbReference>
<dbReference type="PROSITE" id="PS00972">
    <property type="entry name" value="USP_1"/>
    <property type="match status" value="1"/>
</dbReference>
<dbReference type="SUPFAM" id="SSF143791">
    <property type="entry name" value="DUSP-like"/>
    <property type="match status" value="1"/>
</dbReference>
<dbReference type="GO" id="GO:0004843">
    <property type="term" value="F:cysteine-type deubiquitinase activity"/>
    <property type="evidence" value="ECO:0007669"/>
    <property type="project" value="UniProtKB-EC"/>
</dbReference>
<dbReference type="InterPro" id="IPR006615">
    <property type="entry name" value="Pept_C19_DUSP"/>
</dbReference>
<dbReference type="EMBL" id="JAVRJZ010000009">
    <property type="protein sequence ID" value="KAK2718378.1"/>
    <property type="molecule type" value="Genomic_DNA"/>
</dbReference>
<evidence type="ECO:0000256" key="8">
    <source>
        <dbReference type="ARBA" id="ARBA00022786"/>
    </source>
</evidence>
<comment type="similarity">
    <text evidence="3">Belongs to the 2-oxoacid dehydrogenase family.</text>
</comment>
<evidence type="ECO:0000256" key="12">
    <source>
        <dbReference type="ARBA" id="ARBA00023315"/>
    </source>
</evidence>
<evidence type="ECO:0000313" key="17">
    <source>
        <dbReference type="Proteomes" id="UP001187531"/>
    </source>
</evidence>
<feature type="compositionally biased region" description="Acidic residues" evidence="13">
    <location>
        <begin position="765"/>
        <end position="776"/>
    </location>
</feature>
<keyword evidence="11" id="KW-0450">Lipoyl</keyword>
<dbReference type="Pfam" id="PF00443">
    <property type="entry name" value="UCH"/>
    <property type="match status" value="1"/>
</dbReference>
<evidence type="ECO:0000259" key="14">
    <source>
        <dbReference type="PROSITE" id="PS50235"/>
    </source>
</evidence>
<dbReference type="InterPro" id="IPR050185">
    <property type="entry name" value="Ub_carboxyl-term_hydrolase"/>
</dbReference>
<organism evidence="16 17">
    <name type="scientific">Artemia franciscana</name>
    <name type="common">Brine shrimp</name>
    <name type="synonym">Artemia sanfranciscana</name>
    <dbReference type="NCBI Taxonomy" id="6661"/>
    <lineage>
        <taxon>Eukaryota</taxon>
        <taxon>Metazoa</taxon>
        <taxon>Ecdysozoa</taxon>
        <taxon>Arthropoda</taxon>
        <taxon>Crustacea</taxon>
        <taxon>Branchiopoda</taxon>
        <taxon>Anostraca</taxon>
        <taxon>Artemiidae</taxon>
        <taxon>Artemia</taxon>
    </lineage>
</organism>
<dbReference type="Proteomes" id="UP001187531">
    <property type="component" value="Unassembled WGS sequence"/>
</dbReference>
<dbReference type="InterPro" id="IPR038765">
    <property type="entry name" value="Papain-like_cys_pep_sf"/>
</dbReference>
<keyword evidence="9" id="KW-0378">Hydrolase</keyword>
<feature type="domain" description="DUSP" evidence="15">
    <location>
        <begin position="145"/>
        <end position="250"/>
    </location>
</feature>
<feature type="compositionally biased region" description="Polar residues" evidence="13">
    <location>
        <begin position="777"/>
        <end position="786"/>
    </location>
</feature>
<dbReference type="InterPro" id="IPR018200">
    <property type="entry name" value="USP_CS"/>
</dbReference>
<feature type="region of interest" description="Disordered" evidence="13">
    <location>
        <begin position="187"/>
        <end position="206"/>
    </location>
</feature>
<evidence type="ECO:0000256" key="10">
    <source>
        <dbReference type="ARBA" id="ARBA00022807"/>
    </source>
</evidence>
<dbReference type="GO" id="GO:0006508">
    <property type="term" value="P:proteolysis"/>
    <property type="evidence" value="ECO:0007669"/>
    <property type="project" value="UniProtKB-KW"/>
</dbReference>
<evidence type="ECO:0000256" key="3">
    <source>
        <dbReference type="ARBA" id="ARBA00007317"/>
    </source>
</evidence>
<keyword evidence="17" id="KW-1185">Reference proteome</keyword>